<dbReference type="InterPro" id="IPR044150">
    <property type="entry name" value="HDAC_classIV"/>
</dbReference>
<feature type="domain" description="Histone deacetylase" evidence="2">
    <location>
        <begin position="63"/>
        <end position="305"/>
    </location>
</feature>
<dbReference type="SUPFAM" id="SSF52768">
    <property type="entry name" value="Arginase/deacetylase"/>
    <property type="match status" value="1"/>
</dbReference>
<sequence length="565" mass="64918">MKTLQRVNQVEITWCKIRYLSSLIIKQLSDNDLENTKKVKRLESKGLPIVHHHGYVCDLPIKHRFAMKKFHGVIRHLRKDNVVSSKQIVEPDLLDPEVFKVVHSSHYIDRFICGQTTATEQRKTGFQWSEGIVSRVRYETAGTLLAAKLALDRGIACSTGGGTHHAFPDHGSGYCLVNDLAVTAMSLVQTGSVHRVVVVDLDGDGTAFIFSDNSNIYTFSMHNENNFPFQKQESDIDIGLKDRMEDEEYMKILKDILPWILDHVKPDLVLYDAGVDPHEKDELGRLKLTDQGLFDRDFYVIDSCHQSRDTSSQNHTRPNWAKCDTNIYKSTLKQELECKSRRKKSSVVERIKFLENSIHKAGKKSIPKYRPLESLKTICKGIWNRKISQASRESKSAHTLWKKKIDSQQNADQEKINLTGKKRKLRQLQRQAYASKKEKLINDIMQPSTKDSKTFHKLIKQKRAKFDTNTDILYIGNQTFEGEKILSAWQTHFETLGTPNFDENIFDLERLKLSKLQNKIIQELDLQNKEITKATPTEIEAAIRKLNTGKASDENGIVYTYMPLM</sequence>
<dbReference type="Proteomes" id="UP000507470">
    <property type="component" value="Unassembled WGS sequence"/>
</dbReference>
<keyword evidence="4" id="KW-1185">Reference proteome</keyword>
<dbReference type="PRINTS" id="PR01270">
    <property type="entry name" value="HDASUPER"/>
</dbReference>
<dbReference type="GO" id="GO:0016787">
    <property type="term" value="F:hydrolase activity"/>
    <property type="evidence" value="ECO:0007669"/>
    <property type="project" value="UniProtKB-KW"/>
</dbReference>
<dbReference type="InterPro" id="IPR023696">
    <property type="entry name" value="Ureohydrolase_dom_sf"/>
</dbReference>
<dbReference type="InterPro" id="IPR000286">
    <property type="entry name" value="HDACs"/>
</dbReference>
<name>A0A6J8DKJ7_MYTCO</name>
<evidence type="ECO:0000259" key="2">
    <source>
        <dbReference type="Pfam" id="PF00850"/>
    </source>
</evidence>
<keyword evidence="1" id="KW-0378">Hydrolase</keyword>
<dbReference type="GO" id="GO:0040029">
    <property type="term" value="P:epigenetic regulation of gene expression"/>
    <property type="evidence" value="ECO:0007669"/>
    <property type="project" value="TreeGrafter"/>
</dbReference>
<dbReference type="PANTHER" id="PTHR10625">
    <property type="entry name" value="HISTONE DEACETYLASE HDAC1-RELATED"/>
    <property type="match status" value="1"/>
</dbReference>
<proteinExistence type="predicted"/>
<dbReference type="CDD" id="cd09993">
    <property type="entry name" value="HDAC_classIV"/>
    <property type="match status" value="1"/>
</dbReference>
<dbReference type="OrthoDB" id="437693at2759"/>
<evidence type="ECO:0000256" key="1">
    <source>
        <dbReference type="ARBA" id="ARBA00022801"/>
    </source>
</evidence>
<dbReference type="AlphaFoldDB" id="A0A6J8DKJ7"/>
<dbReference type="EMBL" id="CACVKT020007510">
    <property type="protein sequence ID" value="CAC5408092.1"/>
    <property type="molecule type" value="Genomic_DNA"/>
</dbReference>
<reference evidence="3 4" key="1">
    <citation type="submission" date="2020-06" db="EMBL/GenBank/DDBJ databases">
        <authorList>
            <person name="Li R."/>
            <person name="Bekaert M."/>
        </authorList>
    </citation>
    <scope>NUCLEOTIDE SEQUENCE [LARGE SCALE GENOMIC DNA]</scope>
    <source>
        <strain evidence="4">wild</strain>
    </source>
</reference>
<dbReference type="Pfam" id="PF00850">
    <property type="entry name" value="Hist_deacetyl"/>
    <property type="match status" value="1"/>
</dbReference>
<dbReference type="InterPro" id="IPR037138">
    <property type="entry name" value="His_deacetylse_dom_sf"/>
</dbReference>
<dbReference type="Gene3D" id="3.40.800.20">
    <property type="entry name" value="Histone deacetylase domain"/>
    <property type="match status" value="1"/>
</dbReference>
<protein>
    <submittedName>
        <fullName evidence="3">Uncharacterized protein SYNPCC7002_A1628</fullName>
    </submittedName>
</protein>
<accession>A0A6J8DKJ7</accession>
<dbReference type="InterPro" id="IPR023801">
    <property type="entry name" value="His_deacetylse_dom"/>
</dbReference>
<evidence type="ECO:0000313" key="3">
    <source>
        <dbReference type="EMBL" id="CAC5408092.1"/>
    </source>
</evidence>
<evidence type="ECO:0000313" key="4">
    <source>
        <dbReference type="Proteomes" id="UP000507470"/>
    </source>
</evidence>
<organism evidence="3 4">
    <name type="scientific">Mytilus coruscus</name>
    <name type="common">Sea mussel</name>
    <dbReference type="NCBI Taxonomy" id="42192"/>
    <lineage>
        <taxon>Eukaryota</taxon>
        <taxon>Metazoa</taxon>
        <taxon>Spiralia</taxon>
        <taxon>Lophotrochozoa</taxon>
        <taxon>Mollusca</taxon>
        <taxon>Bivalvia</taxon>
        <taxon>Autobranchia</taxon>
        <taxon>Pteriomorphia</taxon>
        <taxon>Mytilida</taxon>
        <taxon>Mytiloidea</taxon>
        <taxon>Mytilidae</taxon>
        <taxon>Mytilinae</taxon>
        <taxon>Mytilus</taxon>
    </lineage>
</organism>
<dbReference type="PANTHER" id="PTHR10625:SF19">
    <property type="entry name" value="HISTONE DEACETYLASE 12"/>
    <property type="match status" value="1"/>
</dbReference>
<gene>
    <name evidence="3" type="ORF">MCOR_41504</name>
</gene>
<dbReference type="GO" id="GO:0004407">
    <property type="term" value="F:histone deacetylase activity"/>
    <property type="evidence" value="ECO:0007669"/>
    <property type="project" value="InterPro"/>
</dbReference>